<dbReference type="Pfam" id="PF06491">
    <property type="entry name" value="Disulph_isomer"/>
    <property type="match status" value="1"/>
</dbReference>
<evidence type="ECO:0000313" key="3">
    <source>
        <dbReference type="Proteomes" id="UP000199354"/>
    </source>
</evidence>
<dbReference type="OrthoDB" id="9793981at2"/>
<dbReference type="STRING" id="490189.SAMN02927903_00878"/>
<evidence type="ECO:0000313" key="2">
    <source>
        <dbReference type="EMBL" id="SCY19670.1"/>
    </source>
</evidence>
<dbReference type="EMBL" id="FMVF01000004">
    <property type="protein sequence ID" value="SCY19670.1"/>
    <property type="molecule type" value="Genomic_DNA"/>
</dbReference>
<evidence type="ECO:0000256" key="1">
    <source>
        <dbReference type="ARBA" id="ARBA00038305"/>
    </source>
</evidence>
<dbReference type="Proteomes" id="UP000199354">
    <property type="component" value="Unassembled WGS sequence"/>
</dbReference>
<dbReference type="NCBIfam" id="TIGR04191">
    <property type="entry name" value="YphP_YqiW"/>
    <property type="match status" value="1"/>
</dbReference>
<keyword evidence="3" id="KW-1185">Reference proteome</keyword>
<comment type="similarity">
    <text evidence="1">Belongs to the bacilliredoxin family.</text>
</comment>
<name>A0A1G5DYT5_9FLAO</name>
<dbReference type="AlphaFoldDB" id="A0A1G5DYT5"/>
<reference evidence="2 3" key="1">
    <citation type="submission" date="2016-10" db="EMBL/GenBank/DDBJ databases">
        <authorList>
            <person name="de Groot N.N."/>
        </authorList>
    </citation>
    <scope>NUCLEOTIDE SEQUENCE [LARGE SCALE GENOMIC DNA]</scope>
    <source>
        <strain evidence="2 3">CGMCC 1.7031</strain>
    </source>
</reference>
<dbReference type="InterPro" id="IPR009474">
    <property type="entry name" value="BrxB/BrxA"/>
</dbReference>
<dbReference type="Gene3D" id="3.40.30.10">
    <property type="entry name" value="Glutaredoxin"/>
    <property type="match status" value="1"/>
</dbReference>
<gene>
    <name evidence="2" type="ORF">SAMN02927903_00878</name>
</gene>
<proteinExistence type="inferred from homology"/>
<dbReference type="RefSeq" id="WP_091141103.1">
    <property type="nucleotide sequence ID" value="NZ_FMVF01000004.1"/>
</dbReference>
<organism evidence="2 3">
    <name type="scientific">Flavobacterium caeni</name>
    <dbReference type="NCBI Taxonomy" id="490189"/>
    <lineage>
        <taxon>Bacteria</taxon>
        <taxon>Pseudomonadati</taxon>
        <taxon>Bacteroidota</taxon>
        <taxon>Flavobacteriia</taxon>
        <taxon>Flavobacteriales</taxon>
        <taxon>Flavobacteriaceae</taxon>
        <taxon>Flavobacterium</taxon>
    </lineage>
</organism>
<dbReference type="PANTHER" id="PTHR40052">
    <property type="entry name" value="UPF0403 PROTEIN YQIW-RELATED"/>
    <property type="match status" value="1"/>
</dbReference>
<sequence>MYPEEMVSPMRAELAEAGFEELYSAGAVDNALAKSGTTLVVVNSVCGCAARNARPGAKQSLSGAKKPDHLVTVFAGVDKEAVDAARAKMFPFPPSSPSIALFKDGELVHMLERHHIEGRPAEIIAENLMDAYGEFC</sequence>
<accession>A0A1G5DYT5</accession>
<protein>
    <submittedName>
        <fullName evidence="2">Putative bacilliredoxin, YphP/YqiW family</fullName>
    </submittedName>
</protein>
<dbReference type="PANTHER" id="PTHR40052:SF2">
    <property type="entry name" value="BACILLIREDOXIN BRXA"/>
    <property type="match status" value="1"/>
</dbReference>